<gene>
    <name evidence="6" type="ORF">Goarm_015525</name>
</gene>
<evidence type="ECO:0000259" key="5">
    <source>
        <dbReference type="PROSITE" id="PS50199"/>
    </source>
</evidence>
<dbReference type="SMART" id="SM00547">
    <property type="entry name" value="ZnF_RBZ"/>
    <property type="match status" value="4"/>
</dbReference>
<organism evidence="6 7">
    <name type="scientific">Gossypium armourianum</name>
    <dbReference type="NCBI Taxonomy" id="34283"/>
    <lineage>
        <taxon>Eukaryota</taxon>
        <taxon>Viridiplantae</taxon>
        <taxon>Streptophyta</taxon>
        <taxon>Embryophyta</taxon>
        <taxon>Tracheophyta</taxon>
        <taxon>Spermatophyta</taxon>
        <taxon>Magnoliopsida</taxon>
        <taxon>eudicotyledons</taxon>
        <taxon>Gunneridae</taxon>
        <taxon>Pentapetalae</taxon>
        <taxon>rosids</taxon>
        <taxon>malvids</taxon>
        <taxon>Malvales</taxon>
        <taxon>Malvaceae</taxon>
        <taxon>Malvoideae</taxon>
        <taxon>Gossypium</taxon>
    </lineage>
</organism>
<feature type="domain" description="RanBP2-type" evidence="5">
    <location>
        <begin position="300"/>
        <end position="329"/>
    </location>
</feature>
<accession>A0A7J9JAZ3</accession>
<dbReference type="PANTHER" id="PTHR23111:SF40">
    <property type="entry name" value="RNA-BINDING PROTEIN INVOLVED IN HETEROCHROMATIN ASSEMBLY-RELATED"/>
    <property type="match status" value="1"/>
</dbReference>
<dbReference type="SUPFAM" id="SSF90209">
    <property type="entry name" value="Ran binding protein zinc finger-like"/>
    <property type="match status" value="3"/>
</dbReference>
<evidence type="ECO:0000313" key="6">
    <source>
        <dbReference type="EMBL" id="MBA0831034.1"/>
    </source>
</evidence>
<evidence type="ECO:0000256" key="1">
    <source>
        <dbReference type="ARBA" id="ARBA00022723"/>
    </source>
</evidence>
<dbReference type="InterPro" id="IPR036443">
    <property type="entry name" value="Znf_RanBP2_sf"/>
</dbReference>
<evidence type="ECO:0000256" key="4">
    <source>
        <dbReference type="PROSITE-ProRule" id="PRU00322"/>
    </source>
</evidence>
<dbReference type="PROSITE" id="PS50199">
    <property type="entry name" value="ZF_RANBP2_2"/>
    <property type="match status" value="3"/>
</dbReference>
<dbReference type="PANTHER" id="PTHR23111">
    <property type="entry name" value="ZINC FINGER PROTEIN"/>
    <property type="match status" value="1"/>
</dbReference>
<dbReference type="AlphaFoldDB" id="A0A7J9JAZ3"/>
<feature type="domain" description="RanBP2-type" evidence="5">
    <location>
        <begin position="409"/>
        <end position="438"/>
    </location>
</feature>
<dbReference type="EMBL" id="JABFAE010000007">
    <property type="protein sequence ID" value="MBA0831034.1"/>
    <property type="molecule type" value="Genomic_DNA"/>
</dbReference>
<dbReference type="InterPro" id="IPR001876">
    <property type="entry name" value="Znf_RanBP2"/>
</dbReference>
<reference evidence="6 7" key="1">
    <citation type="journal article" date="2019" name="Genome Biol. Evol.">
        <title>Insights into the evolution of the New World diploid cottons (Gossypium, subgenus Houzingenia) based on genome sequencing.</title>
        <authorList>
            <person name="Grover C.E."/>
            <person name="Arick M.A. 2nd"/>
            <person name="Thrash A."/>
            <person name="Conover J.L."/>
            <person name="Sanders W.S."/>
            <person name="Peterson D.G."/>
            <person name="Frelichowski J.E."/>
            <person name="Scheffler J.A."/>
            <person name="Scheffler B.E."/>
            <person name="Wendel J.F."/>
        </authorList>
    </citation>
    <scope>NUCLEOTIDE SEQUENCE [LARGE SCALE GENOMIC DNA]</scope>
    <source>
        <strain evidence="6">6</strain>
        <tissue evidence="6">Leaf</tissue>
    </source>
</reference>
<keyword evidence="7" id="KW-1185">Reference proteome</keyword>
<comment type="caution">
    <text evidence="6">The sequence shown here is derived from an EMBL/GenBank/DDBJ whole genome shotgun (WGS) entry which is preliminary data.</text>
</comment>
<name>A0A7J9JAZ3_9ROSI</name>
<dbReference type="GO" id="GO:0008270">
    <property type="term" value="F:zinc ion binding"/>
    <property type="evidence" value="ECO:0007669"/>
    <property type="project" value="UniProtKB-KW"/>
</dbReference>
<proteinExistence type="predicted"/>
<keyword evidence="2 4" id="KW-0863">Zinc-finger</keyword>
<dbReference type="Gene3D" id="4.10.1060.10">
    <property type="entry name" value="Zinc finger, RanBP2-type"/>
    <property type="match status" value="4"/>
</dbReference>
<sequence length="455" mass="52028">MSSSAFLHLSTCIIRARNPLFRPFSPPPVLSLRFHRYTSSTAALDTLNANTVAAEPQSHPWPEWVTFIDRLKSKGYFVEANNTVTSGAGNDYKDMNFVKDACISFARDRFDLFKLLSTDDIETVVGSGCPNVLRKSVNSAKRLRAHVDLDEGEVCGACNLRGSCDRAYVILKESEAAARTVDIVRILLSYALDPLVISEREKPPGREHIDASARNLLSDLTKLSETSCDAEIPKLAAKARPRKEKQISGNDDAEFKNVEMKRGDWMCPKCNFLNFSRNLQCLKCKEGGPKNVRGEEIEMKKGDWLCSECSFMNFSRNTRCLKCKAEGPKRVATDDVQMKKGDWNCPGQSDSYAVYSWFLFWVEDMYHASAYARKMRCVFHMIIECGFMNFASNRKCLRCKEARPKRQLNPGEWECPSCDFLNYRRNQVCLKCKHERPEEATNEYDEHTWKRPQRF</sequence>
<feature type="domain" description="RanBP2-type" evidence="5">
    <location>
        <begin position="261"/>
        <end position="290"/>
    </location>
</feature>
<keyword evidence="3" id="KW-0862">Zinc</keyword>
<dbReference type="GO" id="GO:0003729">
    <property type="term" value="F:mRNA binding"/>
    <property type="evidence" value="ECO:0007669"/>
    <property type="project" value="TreeGrafter"/>
</dbReference>
<evidence type="ECO:0000256" key="3">
    <source>
        <dbReference type="ARBA" id="ARBA00022833"/>
    </source>
</evidence>
<evidence type="ECO:0000313" key="7">
    <source>
        <dbReference type="Proteomes" id="UP000593575"/>
    </source>
</evidence>
<protein>
    <recommendedName>
        <fullName evidence="5">RanBP2-type domain-containing protein</fullName>
    </recommendedName>
</protein>
<keyword evidence="1" id="KW-0479">Metal-binding</keyword>
<dbReference type="GO" id="GO:0005737">
    <property type="term" value="C:cytoplasm"/>
    <property type="evidence" value="ECO:0007669"/>
    <property type="project" value="TreeGrafter"/>
</dbReference>
<dbReference type="Proteomes" id="UP000593575">
    <property type="component" value="Unassembled WGS sequence"/>
</dbReference>
<dbReference type="PROSITE" id="PS01358">
    <property type="entry name" value="ZF_RANBP2_1"/>
    <property type="match status" value="2"/>
</dbReference>
<evidence type="ECO:0000256" key="2">
    <source>
        <dbReference type="ARBA" id="ARBA00022771"/>
    </source>
</evidence>
<dbReference type="Pfam" id="PF00641">
    <property type="entry name" value="Zn_ribbon_RanBP"/>
    <property type="match status" value="4"/>
</dbReference>